<keyword evidence="2" id="KW-1185">Reference proteome</keyword>
<evidence type="ECO:0000313" key="1">
    <source>
        <dbReference type="EMBL" id="QEM12428.1"/>
    </source>
</evidence>
<accession>A0A5C1I4V3</accession>
<evidence type="ECO:0008006" key="3">
    <source>
        <dbReference type="Google" id="ProtNLM"/>
    </source>
</evidence>
<dbReference type="KEGG" id="mrub:DEO27_021200"/>
<dbReference type="AlphaFoldDB" id="A0A5C1I4V3"/>
<dbReference type="Proteomes" id="UP000251402">
    <property type="component" value="Chromosome"/>
</dbReference>
<gene>
    <name evidence="1" type="ORF">DEO27_021200</name>
</gene>
<dbReference type="RefSeq" id="WP_112575374.1">
    <property type="nucleotide sequence ID" value="NZ_CP043450.1"/>
</dbReference>
<dbReference type="EMBL" id="CP043450">
    <property type="protein sequence ID" value="QEM12428.1"/>
    <property type="molecule type" value="Genomic_DNA"/>
</dbReference>
<reference evidence="1" key="1">
    <citation type="submission" date="2019-08" db="EMBL/GenBank/DDBJ databases">
        <title>Comparative genome analysis confer to the adaptation heavy metal polluted environment.</title>
        <authorList>
            <person name="Li Y."/>
        </authorList>
    </citation>
    <scope>NUCLEOTIDE SEQUENCE [LARGE SCALE GENOMIC DNA]</scope>
    <source>
        <strain evidence="1">P1</strain>
    </source>
</reference>
<organism evidence="1 2">
    <name type="scientific">Mucilaginibacter rubeus</name>
    <dbReference type="NCBI Taxonomy" id="2027860"/>
    <lineage>
        <taxon>Bacteria</taxon>
        <taxon>Pseudomonadati</taxon>
        <taxon>Bacteroidota</taxon>
        <taxon>Sphingobacteriia</taxon>
        <taxon>Sphingobacteriales</taxon>
        <taxon>Sphingobacteriaceae</taxon>
        <taxon>Mucilaginibacter</taxon>
    </lineage>
</organism>
<protein>
    <recommendedName>
        <fullName evidence="3">Tetracycline regulation of excision, RteC</fullName>
    </recommendedName>
</protein>
<proteinExistence type="predicted"/>
<evidence type="ECO:0000313" key="2">
    <source>
        <dbReference type="Proteomes" id="UP000251402"/>
    </source>
</evidence>
<name>A0A5C1I4V3_9SPHI</name>
<sequence>MILKFSERLYADLNKDLNTLLLEEDHLVKRLEQSVHLCLRSLRKLKDFCKQHEPGSAEEEIQFFKKIKPKFKCQLIFHQSLLNIELRKPIGDSKVISDYYSQEINILNHFFESNRSFFQYVRTQATYLDQHYFMRGQYDVQLDPDLCVIDFDPAFSTSHDNKLAQVLASALLQEHLEQAICKLSRKEAISGTDQELTDFDWKQTKVALIELVYSWHATEAFGKKNLKSIVKFIERAFNISLGNFYDTYDWLCGRPSPTLYIDEMKEAFMTRLQKKLKY</sequence>
<dbReference type="OrthoDB" id="790983at2"/>
<dbReference type="Pfam" id="PF09357">
    <property type="entry name" value="RteC"/>
    <property type="match status" value="1"/>
</dbReference>
<dbReference type="InterPro" id="IPR018534">
    <property type="entry name" value="Tet_reg_excision_RteC"/>
</dbReference>